<dbReference type="GO" id="GO:0008495">
    <property type="term" value="F:protoheme IX farnesyltransferase activity"/>
    <property type="evidence" value="ECO:0007669"/>
    <property type="project" value="UniProtKB-UniRule"/>
</dbReference>
<dbReference type="InterPro" id="IPR005171">
    <property type="entry name" value="Cyt_c_oxidase_su4_prok"/>
</dbReference>
<keyword evidence="5 9" id="KW-1133">Transmembrane helix</keyword>
<evidence type="ECO:0000313" key="10">
    <source>
        <dbReference type="EMBL" id="SQB21651.1"/>
    </source>
</evidence>
<organism evidence="10 11">
    <name type="scientific">Citrobacter koseri</name>
    <name type="common">Citrobacter diversus</name>
    <dbReference type="NCBI Taxonomy" id="545"/>
    <lineage>
        <taxon>Bacteria</taxon>
        <taxon>Pseudomonadati</taxon>
        <taxon>Pseudomonadota</taxon>
        <taxon>Gammaproteobacteria</taxon>
        <taxon>Enterobacterales</taxon>
        <taxon>Enterobacteriaceae</taxon>
        <taxon>Citrobacter</taxon>
    </lineage>
</organism>
<dbReference type="EMBL" id="UAVY01000001">
    <property type="protein sequence ID" value="SQB21651.1"/>
    <property type="molecule type" value="Genomic_DNA"/>
</dbReference>
<keyword evidence="2 9" id="KW-1003">Cell membrane</keyword>
<reference evidence="10 11" key="1">
    <citation type="submission" date="2018-06" db="EMBL/GenBank/DDBJ databases">
        <authorList>
            <consortium name="Pathogen Informatics"/>
            <person name="Doyle S."/>
        </authorList>
    </citation>
    <scope>NUCLEOTIDE SEQUENCE [LARGE SCALE GENOMIC DNA]</scope>
    <source>
        <strain evidence="10 11">NCTC10786</strain>
    </source>
</reference>
<dbReference type="FunFam" id="1.10.357.140:FF:000001">
    <property type="entry name" value="Protoheme IX farnesyltransferase"/>
    <property type="match status" value="1"/>
</dbReference>
<dbReference type="InterPro" id="IPR030470">
    <property type="entry name" value="UbiA_prenylTrfase_CS"/>
</dbReference>
<feature type="transmembrane region" description="Helical" evidence="9">
    <location>
        <begin position="80"/>
        <end position="99"/>
    </location>
</feature>
<feature type="transmembrane region" description="Helical" evidence="9">
    <location>
        <begin position="44"/>
        <end position="68"/>
    </location>
</feature>
<feature type="transmembrane region" description="Helical" evidence="9">
    <location>
        <begin position="276"/>
        <end position="297"/>
    </location>
</feature>
<feature type="transmembrane region" description="Helical" evidence="9">
    <location>
        <begin position="222"/>
        <end position="241"/>
    </location>
</feature>
<dbReference type="EC" id="2.5.1.141" evidence="9"/>
<dbReference type="Pfam" id="PF01040">
    <property type="entry name" value="UbiA"/>
    <property type="match status" value="1"/>
</dbReference>
<comment type="catalytic activity">
    <reaction evidence="8 9">
        <text>heme b + (2E,6E)-farnesyl diphosphate + H2O = Fe(II)-heme o + diphosphate</text>
        <dbReference type="Rhea" id="RHEA:28070"/>
        <dbReference type="ChEBI" id="CHEBI:15377"/>
        <dbReference type="ChEBI" id="CHEBI:33019"/>
        <dbReference type="ChEBI" id="CHEBI:60344"/>
        <dbReference type="ChEBI" id="CHEBI:60530"/>
        <dbReference type="ChEBI" id="CHEBI:175763"/>
        <dbReference type="EC" id="2.5.1.141"/>
    </reaction>
</comment>
<comment type="similarity">
    <text evidence="9">Belongs to the UbiA prenyltransferase family. Protoheme IX farnesyltransferase subfamily.</text>
</comment>
<comment type="subcellular location">
    <subcellularLocation>
        <location evidence="1 9">Cell membrane</location>
        <topology evidence="1 9">Multi-pass membrane protein</topology>
    </subcellularLocation>
</comment>
<dbReference type="PROSITE" id="PS00943">
    <property type="entry name" value="UBIA"/>
    <property type="match status" value="1"/>
</dbReference>
<feature type="transmembrane region" description="Helical" evidence="9">
    <location>
        <begin position="248"/>
        <end position="270"/>
    </location>
</feature>
<dbReference type="NCBIfam" id="NF003348">
    <property type="entry name" value="PRK04375.1-1"/>
    <property type="match status" value="1"/>
</dbReference>
<dbReference type="InterPro" id="IPR006369">
    <property type="entry name" value="Protohaem_IX_farnesylTrfase"/>
</dbReference>
<dbReference type="Proteomes" id="UP000251584">
    <property type="component" value="Unassembled WGS sequence"/>
</dbReference>
<dbReference type="NCBIfam" id="TIGR01473">
    <property type="entry name" value="cyoE_ctaB"/>
    <property type="match status" value="1"/>
</dbReference>
<dbReference type="InterPro" id="IPR044878">
    <property type="entry name" value="UbiA_sf"/>
</dbReference>
<protein>
    <recommendedName>
        <fullName evidence="9">Protoheme IX farnesyltransferase</fullName>
        <ecNumber evidence="9">2.5.1.141</ecNumber>
    </recommendedName>
    <alternativeName>
        <fullName evidence="9">Heme B farnesyltransferase</fullName>
    </alternativeName>
    <alternativeName>
        <fullName evidence="9">Heme O synthase</fullName>
    </alternativeName>
</protein>
<dbReference type="CDD" id="cd13957">
    <property type="entry name" value="PT_UbiA_Cox10"/>
    <property type="match status" value="1"/>
</dbReference>
<evidence type="ECO:0000256" key="5">
    <source>
        <dbReference type="ARBA" id="ARBA00022989"/>
    </source>
</evidence>
<evidence type="ECO:0000256" key="7">
    <source>
        <dbReference type="ARBA" id="ARBA00023136"/>
    </source>
</evidence>
<dbReference type="HAMAP" id="MF_00154">
    <property type="entry name" value="CyoE_CtaB"/>
    <property type="match status" value="1"/>
</dbReference>
<evidence type="ECO:0000256" key="2">
    <source>
        <dbReference type="ARBA" id="ARBA00022475"/>
    </source>
</evidence>
<dbReference type="PANTHER" id="PTHR43448">
    <property type="entry name" value="PROTOHEME IX FARNESYLTRANSFERASE, MITOCHONDRIAL"/>
    <property type="match status" value="1"/>
</dbReference>
<dbReference type="InterPro" id="IPR014210">
    <property type="entry name" value="Cyt_o_ubiqinol_oxidase_su4"/>
</dbReference>
<dbReference type="UniPathway" id="UPA00834">
    <property type="reaction ID" value="UER00712"/>
</dbReference>
<gene>
    <name evidence="9 10" type="primary">cyoE</name>
    <name evidence="10" type="ORF">NCTC10786_00873</name>
</gene>
<comment type="caution">
    <text evidence="9">Lacks conserved residue(s) required for the propagation of feature annotation.</text>
</comment>
<feature type="transmembrane region" description="Helical" evidence="9">
    <location>
        <begin position="120"/>
        <end position="141"/>
    </location>
</feature>
<evidence type="ECO:0000256" key="8">
    <source>
        <dbReference type="ARBA" id="ARBA00047690"/>
    </source>
</evidence>
<dbReference type="NCBIfam" id="NF007878">
    <property type="entry name" value="PRK10582.1"/>
    <property type="match status" value="1"/>
</dbReference>
<comment type="pathway">
    <text evidence="9">Porphyrin-containing compound metabolism; heme O biosynthesis; heme O from protoheme: step 1/1.</text>
</comment>
<evidence type="ECO:0000256" key="4">
    <source>
        <dbReference type="ARBA" id="ARBA00022692"/>
    </source>
</evidence>
<dbReference type="NCBIfam" id="TIGR02847">
    <property type="entry name" value="CyoD"/>
    <property type="match status" value="1"/>
</dbReference>
<evidence type="ECO:0000256" key="9">
    <source>
        <dbReference type="HAMAP-Rule" id="MF_00154"/>
    </source>
</evidence>
<name>A0A2X2V7P3_CITKO</name>
<feature type="transmembrane region" description="Helical" evidence="9">
    <location>
        <begin position="153"/>
        <end position="174"/>
    </location>
</feature>
<feature type="transmembrane region" description="Helical" evidence="9">
    <location>
        <begin position="18"/>
        <end position="37"/>
    </location>
</feature>
<keyword evidence="7 9" id="KW-0472">Membrane</keyword>
<comment type="miscellaneous">
    <text evidence="9">Carbon 2 of the heme B porphyrin ring is defined according to the Fischer nomenclature.</text>
</comment>
<dbReference type="AlphaFoldDB" id="A0A2X2V7P3"/>
<keyword evidence="6 9" id="KW-0350">Heme biosynthesis</keyword>
<dbReference type="Pfam" id="PF03626">
    <property type="entry name" value="COX4_pro"/>
    <property type="match status" value="1"/>
</dbReference>
<feature type="transmembrane region" description="Helical" evidence="9">
    <location>
        <begin position="323"/>
        <end position="341"/>
    </location>
</feature>
<keyword evidence="4 9" id="KW-0812">Transmembrane</keyword>
<evidence type="ECO:0000256" key="1">
    <source>
        <dbReference type="ARBA" id="ARBA00004651"/>
    </source>
</evidence>
<dbReference type="PANTHER" id="PTHR43448:SF2">
    <property type="entry name" value="PROTOHEME IX FARNESYLTRANSFERASE, MITOCHONDRIAL"/>
    <property type="match status" value="1"/>
</dbReference>
<proteinExistence type="inferred from homology"/>
<comment type="function">
    <text evidence="9">Converts heme B (protoheme IX) to heme O by substitution of the vinyl group on carbon 2 of heme B porphyrin ring with a hydroxyethyl farnesyl side group.</text>
</comment>
<dbReference type="GO" id="GO:0005886">
    <property type="term" value="C:plasma membrane"/>
    <property type="evidence" value="ECO:0007669"/>
    <property type="project" value="UniProtKB-SubCell"/>
</dbReference>
<evidence type="ECO:0000256" key="3">
    <source>
        <dbReference type="ARBA" id="ARBA00022679"/>
    </source>
</evidence>
<dbReference type="GO" id="GO:0048034">
    <property type="term" value="P:heme O biosynthetic process"/>
    <property type="evidence" value="ECO:0007669"/>
    <property type="project" value="UniProtKB-UniRule"/>
</dbReference>
<feature type="transmembrane region" description="Helical" evidence="9">
    <location>
        <begin position="378"/>
        <end position="399"/>
    </location>
</feature>
<accession>A0A2X2V7P3</accession>
<feature type="transmembrane region" description="Helical" evidence="9">
    <location>
        <begin position="347"/>
        <end position="366"/>
    </location>
</feature>
<evidence type="ECO:0000313" key="11">
    <source>
        <dbReference type="Proteomes" id="UP000251584"/>
    </source>
</evidence>
<dbReference type="InterPro" id="IPR000537">
    <property type="entry name" value="UbiA_prenyltransferase"/>
</dbReference>
<dbReference type="GO" id="GO:0015990">
    <property type="term" value="P:electron transport coupled proton transport"/>
    <property type="evidence" value="ECO:0007669"/>
    <property type="project" value="InterPro"/>
</dbReference>
<dbReference type="Gene3D" id="1.10.357.140">
    <property type="entry name" value="UbiA prenyltransferase"/>
    <property type="match status" value="1"/>
</dbReference>
<keyword evidence="3 9" id="KW-0808">Transferase</keyword>
<dbReference type="GO" id="GO:0009486">
    <property type="term" value="F:cytochrome bo3 ubiquinol oxidase activity"/>
    <property type="evidence" value="ECO:0007669"/>
    <property type="project" value="InterPro"/>
</dbReference>
<evidence type="ECO:0000256" key="6">
    <source>
        <dbReference type="ARBA" id="ARBA00023133"/>
    </source>
</evidence>
<sequence length="410" mass="44712">MSHSTDHSGASHGSVKTYMTGFILSIILTVIPFWMVMTGTGSPAVILGTILAMAVVQILVHLVCFLHMNTKSDEGWNMTAFVFTVLIIAILVVGSHLDYVEPELQYDDALRAAVMMFKQYLQVTKPGIIFGNLISVIGGFLLASKGSIDYPLFIYTLVGVSLVVASGCVFNNYIDRDIDRKMERTKNRVLVKGLISPVVSLVYATLLGIAGFMLLWFGANPLACWLGVMGFVVYVGIYSLYMKRHSVYGTLIGSLSGAAPPVIGYCAVTGEFDSGALILLAIFSLWQMPHSYAIAIFRFKDYQAANIPVLPVVKGISVAKNHITLYIIAFAVATLMLSLGGYAGYKYLVVAAAVSVWWLGMALRGYKVEDDKVWARKLFGFSIIAITALSVMMSVDFMVPDSHSLLASVW</sequence>
<feature type="transmembrane region" description="Helical" evidence="9">
    <location>
        <begin position="194"/>
        <end position="216"/>
    </location>
</feature>